<dbReference type="SUPFAM" id="SSF50685">
    <property type="entry name" value="Barwin-like endoglucanases"/>
    <property type="match status" value="1"/>
</dbReference>
<dbReference type="EMBL" id="ML119120">
    <property type="protein sequence ID" value="RPB13916.1"/>
    <property type="molecule type" value="Genomic_DNA"/>
</dbReference>
<dbReference type="PANTHER" id="PTHR31836">
    <property type="match status" value="1"/>
</dbReference>
<evidence type="ECO:0000313" key="4">
    <source>
        <dbReference type="Proteomes" id="UP000277580"/>
    </source>
</evidence>
<dbReference type="OrthoDB" id="406505at2759"/>
<evidence type="ECO:0000256" key="1">
    <source>
        <dbReference type="ARBA" id="ARBA00022729"/>
    </source>
</evidence>
<name>A0A3N4KTR4_9PEZI</name>
<dbReference type="STRING" id="1392247.A0A3N4KTR4"/>
<feature type="signal peptide" evidence="2">
    <location>
        <begin position="1"/>
        <end position="26"/>
    </location>
</feature>
<dbReference type="InParanoid" id="A0A3N4KTR4"/>
<feature type="chain" id="PRO_5017983282" description="RlpA-like protein double-psi beta-barrel domain-containing protein" evidence="2">
    <location>
        <begin position="27"/>
        <end position="141"/>
    </location>
</feature>
<evidence type="ECO:0000313" key="3">
    <source>
        <dbReference type="EMBL" id="RPB13916.1"/>
    </source>
</evidence>
<dbReference type="AlphaFoldDB" id="A0A3N4KTR4"/>
<evidence type="ECO:0000256" key="2">
    <source>
        <dbReference type="SAM" id="SignalP"/>
    </source>
</evidence>
<gene>
    <name evidence="3" type="ORF">P167DRAFT_572843</name>
</gene>
<accession>A0A3N4KTR4</accession>
<dbReference type="CDD" id="cd22191">
    <property type="entry name" value="DPBB_RlpA_EXP_N-like"/>
    <property type="match status" value="1"/>
</dbReference>
<keyword evidence="1 2" id="KW-0732">Signal</keyword>
<reference evidence="3 4" key="1">
    <citation type="journal article" date="2018" name="Nat. Ecol. Evol.">
        <title>Pezizomycetes genomes reveal the molecular basis of ectomycorrhizal truffle lifestyle.</title>
        <authorList>
            <person name="Murat C."/>
            <person name="Payen T."/>
            <person name="Noel B."/>
            <person name="Kuo A."/>
            <person name="Morin E."/>
            <person name="Chen J."/>
            <person name="Kohler A."/>
            <person name="Krizsan K."/>
            <person name="Balestrini R."/>
            <person name="Da Silva C."/>
            <person name="Montanini B."/>
            <person name="Hainaut M."/>
            <person name="Levati E."/>
            <person name="Barry K.W."/>
            <person name="Belfiori B."/>
            <person name="Cichocki N."/>
            <person name="Clum A."/>
            <person name="Dockter R.B."/>
            <person name="Fauchery L."/>
            <person name="Guy J."/>
            <person name="Iotti M."/>
            <person name="Le Tacon F."/>
            <person name="Lindquist E.A."/>
            <person name="Lipzen A."/>
            <person name="Malagnac F."/>
            <person name="Mello A."/>
            <person name="Molinier V."/>
            <person name="Miyauchi S."/>
            <person name="Poulain J."/>
            <person name="Riccioni C."/>
            <person name="Rubini A."/>
            <person name="Sitrit Y."/>
            <person name="Splivallo R."/>
            <person name="Traeger S."/>
            <person name="Wang M."/>
            <person name="Zifcakova L."/>
            <person name="Wipf D."/>
            <person name="Zambonelli A."/>
            <person name="Paolocci F."/>
            <person name="Nowrousian M."/>
            <person name="Ottonello S."/>
            <person name="Baldrian P."/>
            <person name="Spatafora J.W."/>
            <person name="Henrissat B."/>
            <person name="Nagy L.G."/>
            <person name="Aury J.M."/>
            <person name="Wincker P."/>
            <person name="Grigoriev I.V."/>
            <person name="Bonfante P."/>
            <person name="Martin F.M."/>
        </authorList>
    </citation>
    <scope>NUCLEOTIDE SEQUENCE [LARGE SCALE GENOMIC DNA]</scope>
    <source>
        <strain evidence="3 4">CCBAS932</strain>
    </source>
</reference>
<dbReference type="Proteomes" id="UP000277580">
    <property type="component" value="Unassembled WGS sequence"/>
</dbReference>
<dbReference type="Gene3D" id="2.40.40.10">
    <property type="entry name" value="RlpA-like domain"/>
    <property type="match status" value="1"/>
</dbReference>
<protein>
    <recommendedName>
        <fullName evidence="5">RlpA-like protein double-psi beta-barrel domain-containing protein</fullName>
    </recommendedName>
</protein>
<dbReference type="InterPro" id="IPR051477">
    <property type="entry name" value="Expansin_CellWall"/>
</dbReference>
<keyword evidence="4" id="KW-1185">Reference proteome</keyword>
<dbReference type="PANTHER" id="PTHR31836:SF28">
    <property type="entry name" value="SRCR DOMAIN-CONTAINING PROTEIN-RELATED"/>
    <property type="match status" value="1"/>
</dbReference>
<proteinExistence type="predicted"/>
<organism evidence="3 4">
    <name type="scientific">Morchella conica CCBAS932</name>
    <dbReference type="NCBI Taxonomy" id="1392247"/>
    <lineage>
        <taxon>Eukaryota</taxon>
        <taxon>Fungi</taxon>
        <taxon>Dikarya</taxon>
        <taxon>Ascomycota</taxon>
        <taxon>Pezizomycotina</taxon>
        <taxon>Pezizomycetes</taxon>
        <taxon>Pezizales</taxon>
        <taxon>Morchellaceae</taxon>
        <taxon>Morchella</taxon>
    </lineage>
</organism>
<evidence type="ECO:0008006" key="5">
    <source>
        <dbReference type="Google" id="ProtNLM"/>
    </source>
</evidence>
<sequence length="141" mass="15290">MQFTISQFVALMAVAVSMVSAAPVTAEVINPTLERRAMTGRGTYYNQFGGFGSCGQQFPDSAYIVALSTAFRNVGPLNCDKRIWARALDGPGRGNRIEATVRDTCPSCAREAVDFSVGAFNGLTNNQKDVGVIRVEWDFIN</sequence>
<dbReference type="InterPro" id="IPR036908">
    <property type="entry name" value="RlpA-like_sf"/>
</dbReference>